<feature type="transmembrane region" description="Helical" evidence="11">
    <location>
        <begin position="266"/>
        <end position="287"/>
    </location>
</feature>
<feature type="transmembrane region" description="Helical" evidence="11">
    <location>
        <begin position="6"/>
        <end position="33"/>
    </location>
</feature>
<comment type="subcellular location">
    <subcellularLocation>
        <location evidence="1 11">Cell membrane</location>
        <topology evidence="1 11">Multi-pass membrane protein</topology>
    </subcellularLocation>
</comment>
<keyword evidence="10 11" id="KW-0807">Transducer</keyword>
<evidence type="ECO:0000259" key="12">
    <source>
        <dbReference type="PROSITE" id="PS50262"/>
    </source>
</evidence>
<dbReference type="Gene3D" id="1.20.1070.10">
    <property type="entry name" value="Rhodopsin 7-helix transmembrane proteins"/>
    <property type="match status" value="1"/>
</dbReference>
<organism evidence="13 14">
    <name type="scientific">Ornithorhynchus anatinus</name>
    <name type="common">Duckbill platypus</name>
    <dbReference type="NCBI Taxonomy" id="9258"/>
    <lineage>
        <taxon>Eukaryota</taxon>
        <taxon>Metazoa</taxon>
        <taxon>Chordata</taxon>
        <taxon>Craniata</taxon>
        <taxon>Vertebrata</taxon>
        <taxon>Euteleostomi</taxon>
        <taxon>Mammalia</taxon>
        <taxon>Monotremata</taxon>
        <taxon>Ornithorhynchidae</taxon>
        <taxon>Ornithorhynchus</taxon>
    </lineage>
</organism>
<feature type="domain" description="G-protein coupled receptors family 1 profile" evidence="12">
    <location>
        <begin position="22"/>
        <end position="286"/>
    </location>
</feature>
<dbReference type="Ensembl" id="ENSOANT00000073750.1">
    <property type="protein sequence ID" value="ENSOANP00000046545.1"/>
    <property type="gene ID" value="ENSOANG00000050539.1"/>
</dbReference>
<evidence type="ECO:0000256" key="3">
    <source>
        <dbReference type="ARBA" id="ARBA00022475"/>
    </source>
</evidence>
<dbReference type="KEGG" id="oaa:100079625"/>
<dbReference type="GeneID" id="100079625"/>
<dbReference type="GeneTree" id="ENSGT01030000234553"/>
<feature type="transmembrane region" description="Helical" evidence="11">
    <location>
        <begin position="179"/>
        <end position="207"/>
    </location>
</feature>
<keyword evidence="8 11" id="KW-0472">Membrane</keyword>
<reference evidence="13" key="1">
    <citation type="submission" date="2025-08" db="UniProtKB">
        <authorList>
            <consortium name="Ensembl"/>
        </authorList>
    </citation>
    <scope>IDENTIFICATION</scope>
    <source>
        <strain evidence="13">Glennie</strain>
    </source>
</reference>
<proteinExistence type="inferred from homology"/>
<evidence type="ECO:0000313" key="13">
    <source>
        <dbReference type="Ensembl" id="ENSOANP00000046545.1"/>
    </source>
</evidence>
<dbReference type="CTD" id="100079625"/>
<protein>
    <recommendedName>
        <fullName evidence="11">Vomeronasal type-1 receptor</fullName>
    </recommendedName>
</protein>
<keyword evidence="9 11" id="KW-0675">Receptor</keyword>
<feature type="transmembrane region" description="Helical" evidence="11">
    <location>
        <begin position="83"/>
        <end position="108"/>
    </location>
</feature>
<comment type="similarity">
    <text evidence="2 11">Belongs to the G-protein coupled receptor 1 family.</text>
</comment>
<keyword evidence="5 11" id="KW-0812">Transmembrane</keyword>
<evidence type="ECO:0000256" key="10">
    <source>
        <dbReference type="ARBA" id="ARBA00023224"/>
    </source>
</evidence>
<dbReference type="GO" id="GO:0005550">
    <property type="term" value="F:pheromone binding"/>
    <property type="evidence" value="ECO:0000318"/>
    <property type="project" value="GO_Central"/>
</dbReference>
<evidence type="ECO:0000313" key="14">
    <source>
        <dbReference type="Proteomes" id="UP000002279"/>
    </source>
</evidence>
<dbReference type="Pfam" id="PF03402">
    <property type="entry name" value="V1R"/>
    <property type="match status" value="1"/>
</dbReference>
<dbReference type="RefSeq" id="NP_001240502.1">
    <property type="nucleotide sequence ID" value="NM_001253573.2"/>
</dbReference>
<evidence type="ECO:0000256" key="2">
    <source>
        <dbReference type="ARBA" id="ARBA00010663"/>
    </source>
</evidence>
<evidence type="ECO:0000256" key="1">
    <source>
        <dbReference type="ARBA" id="ARBA00004651"/>
    </source>
</evidence>
<dbReference type="GO" id="GO:0007606">
    <property type="term" value="P:sensory perception of chemical stimulus"/>
    <property type="evidence" value="ECO:0007669"/>
    <property type="project" value="UniProtKB-ARBA"/>
</dbReference>
<evidence type="ECO:0000256" key="8">
    <source>
        <dbReference type="ARBA" id="ARBA00023136"/>
    </source>
</evidence>
<dbReference type="GO" id="GO:0005886">
    <property type="term" value="C:plasma membrane"/>
    <property type="evidence" value="ECO:0000318"/>
    <property type="project" value="GO_Central"/>
</dbReference>
<dbReference type="OrthoDB" id="9606139at2759"/>
<feature type="transmembrane region" description="Helical" evidence="11">
    <location>
        <begin position="236"/>
        <end position="260"/>
    </location>
</feature>
<dbReference type="InterPro" id="IPR004072">
    <property type="entry name" value="Vmron_rcpt_1"/>
</dbReference>
<keyword evidence="4 11" id="KW-0589">Pheromone response</keyword>
<keyword evidence="14" id="KW-1185">Reference proteome</keyword>
<dbReference type="InParanoid" id="A0A6I8NYU4"/>
<dbReference type="FunFam" id="1.20.1070.10:FF:000081">
    <property type="entry name" value="Vomeronasal type-1 receptor"/>
    <property type="match status" value="1"/>
</dbReference>
<dbReference type="OMA" id="CIFAISH"/>
<dbReference type="PRINTS" id="PR01534">
    <property type="entry name" value="VOMERONASL1R"/>
</dbReference>
<evidence type="ECO:0000256" key="9">
    <source>
        <dbReference type="ARBA" id="ARBA00023170"/>
    </source>
</evidence>
<gene>
    <name evidence="13" type="primary">ORNANAV1R3181</name>
</gene>
<sequence length="320" mass="35704">MNATEISFGLLMLLQISIGVSVNVLLLLFYIHIVSKKSKSSSSDLILAQLALANSIILLTLGITETLSAWGMRKFLDDVGCKIIIYLYRVARGLAICTTCLLSVFQAVTISPGTSWWVGIKAKLPKTIFPACVLSWVINMMIDCDILMTMTGPQNCSSVQIILDLKYCSRVGVSAETTLVIAVVISLRDLFFVGIMIVASTYMVFVLHRHHRQVRHLHKSSHAPRAMPEVRAAKRVIALVILYVLLYGRQSIMLSILLNMKENSPLLVSSHMVLSFSFPAISPFLMIHNDRRMKPFQKREYPISFKDSPTGPQGNRLPSH</sequence>
<reference evidence="13" key="2">
    <citation type="submission" date="2025-09" db="UniProtKB">
        <authorList>
            <consortium name="Ensembl"/>
        </authorList>
    </citation>
    <scope>IDENTIFICATION</scope>
    <source>
        <strain evidence="13">Glennie</strain>
    </source>
</reference>
<dbReference type="PANTHER" id="PTHR24062">
    <property type="entry name" value="VOMERONASAL TYPE-1 RECEPTOR"/>
    <property type="match status" value="1"/>
</dbReference>
<dbReference type="PROSITE" id="PS50262">
    <property type="entry name" value="G_PROTEIN_RECEP_F1_2"/>
    <property type="match status" value="1"/>
</dbReference>
<dbReference type="AlphaFoldDB" id="A0A6I8NYU4"/>
<keyword evidence="3 11" id="KW-1003">Cell membrane</keyword>
<dbReference type="Proteomes" id="UP000002279">
    <property type="component" value="Unplaced"/>
</dbReference>
<feature type="transmembrane region" description="Helical" evidence="11">
    <location>
        <begin position="45"/>
        <end position="63"/>
    </location>
</feature>
<dbReference type="InterPro" id="IPR017452">
    <property type="entry name" value="GPCR_Rhodpsn_7TM"/>
</dbReference>
<evidence type="ECO:0000256" key="4">
    <source>
        <dbReference type="ARBA" id="ARBA00022507"/>
    </source>
</evidence>
<dbReference type="SUPFAM" id="SSF81321">
    <property type="entry name" value="Family A G protein-coupled receptor-like"/>
    <property type="match status" value="1"/>
</dbReference>
<keyword evidence="7 11" id="KW-0297">G-protein coupled receptor</keyword>
<evidence type="ECO:0000256" key="6">
    <source>
        <dbReference type="ARBA" id="ARBA00022989"/>
    </source>
</evidence>
<accession>A0A6I8NYU4</accession>
<evidence type="ECO:0000256" key="7">
    <source>
        <dbReference type="ARBA" id="ARBA00023040"/>
    </source>
</evidence>
<evidence type="ECO:0000256" key="11">
    <source>
        <dbReference type="RuleBase" id="RU364061"/>
    </source>
</evidence>
<keyword evidence="6 11" id="KW-1133">Transmembrane helix</keyword>
<dbReference type="GO" id="GO:0016503">
    <property type="term" value="F:pheromone receptor activity"/>
    <property type="evidence" value="ECO:0007669"/>
    <property type="project" value="InterPro"/>
</dbReference>
<dbReference type="GO" id="GO:0019236">
    <property type="term" value="P:response to pheromone"/>
    <property type="evidence" value="ECO:0007669"/>
    <property type="project" value="UniProtKB-KW"/>
</dbReference>
<name>A0A6I8NYU4_ORNAN</name>
<evidence type="ECO:0000256" key="5">
    <source>
        <dbReference type="ARBA" id="ARBA00022692"/>
    </source>
</evidence>